<keyword evidence="8" id="KW-1185">Reference proteome</keyword>
<comment type="subunit">
    <text evidence="3">Homodimer.</text>
</comment>
<dbReference type="PROSITE" id="PS01071">
    <property type="entry name" value="GRPE"/>
    <property type="match status" value="1"/>
</dbReference>
<reference evidence="8" key="1">
    <citation type="submission" date="2014-11" db="EMBL/GenBank/DDBJ databases">
        <authorList>
            <person name="Wibberg D."/>
        </authorList>
    </citation>
    <scope>NUCLEOTIDE SEQUENCE [LARGE SCALE GENOMIC DNA]</scope>
    <source>
        <strain evidence="8">L3</strain>
    </source>
</reference>
<dbReference type="PANTHER" id="PTHR21237">
    <property type="entry name" value="GRPE PROTEIN"/>
    <property type="match status" value="1"/>
</dbReference>
<comment type="subcellular location">
    <subcellularLocation>
        <location evidence="3">Cytoplasm</location>
    </subcellularLocation>
</comment>
<evidence type="ECO:0000313" key="8">
    <source>
        <dbReference type="Proteomes" id="UP000032809"/>
    </source>
</evidence>
<comment type="similarity">
    <text evidence="1 3 5">Belongs to the GrpE family.</text>
</comment>
<dbReference type="SUPFAM" id="SSF58014">
    <property type="entry name" value="Coiled-coil domain of nucleotide exchange factor GrpE"/>
    <property type="match status" value="1"/>
</dbReference>
<organism evidence="7 8">
    <name type="scientific">Defluviitoga tunisiensis</name>
    <dbReference type="NCBI Taxonomy" id="1006576"/>
    <lineage>
        <taxon>Bacteria</taxon>
        <taxon>Thermotogati</taxon>
        <taxon>Thermotogota</taxon>
        <taxon>Thermotogae</taxon>
        <taxon>Petrotogales</taxon>
        <taxon>Petrotogaceae</taxon>
        <taxon>Defluviitoga</taxon>
    </lineage>
</organism>
<feature type="coiled-coil region" evidence="6">
    <location>
        <begin position="22"/>
        <end position="70"/>
    </location>
</feature>
<proteinExistence type="inferred from homology"/>
<dbReference type="HOGENOM" id="CLU_057217_5_2_0"/>
<dbReference type="HAMAP" id="MF_01151">
    <property type="entry name" value="GrpE"/>
    <property type="match status" value="1"/>
</dbReference>
<comment type="function">
    <text evidence="3 4">Participates actively in the response to hyperosmotic and heat shock by preventing the aggregation of stress-denatured proteins, in association with DnaK and GrpE. It is the nucleotide exchange factor for DnaK and may function as a thermosensor. Unfolded proteins bind initially to DnaJ; upon interaction with the DnaJ-bound protein, DnaK hydrolyzes its bound ATP, resulting in the formation of a stable complex. GrpE releases ADP from DnaK; ATP binding to DnaK triggers the release of the substrate protein, thus completing the reaction cycle. Several rounds of ATP-dependent interactions between DnaJ, DnaK and GrpE are required for fully efficient folding.</text>
</comment>
<keyword evidence="2 3" id="KW-0143">Chaperone</keyword>
<keyword evidence="3 4" id="KW-0346">Stress response</keyword>
<dbReference type="GO" id="GO:0000774">
    <property type="term" value="F:adenyl-nucleotide exchange factor activity"/>
    <property type="evidence" value="ECO:0007669"/>
    <property type="project" value="InterPro"/>
</dbReference>
<evidence type="ECO:0000256" key="4">
    <source>
        <dbReference type="RuleBase" id="RU000639"/>
    </source>
</evidence>
<dbReference type="STRING" id="1006576.DTL3_0012"/>
<dbReference type="InterPro" id="IPR009012">
    <property type="entry name" value="GrpE_head"/>
</dbReference>
<name>A0A0C7P007_DEFTU</name>
<dbReference type="InterPro" id="IPR000740">
    <property type="entry name" value="GrpE"/>
</dbReference>
<dbReference type="Pfam" id="PF01025">
    <property type="entry name" value="GrpE"/>
    <property type="match status" value="1"/>
</dbReference>
<dbReference type="AlphaFoldDB" id="A0A0C7P007"/>
<evidence type="ECO:0000313" key="7">
    <source>
        <dbReference type="EMBL" id="CEP77349.1"/>
    </source>
</evidence>
<dbReference type="GO" id="GO:0006457">
    <property type="term" value="P:protein folding"/>
    <property type="evidence" value="ECO:0007669"/>
    <property type="project" value="InterPro"/>
</dbReference>
<evidence type="ECO:0000256" key="5">
    <source>
        <dbReference type="RuleBase" id="RU004478"/>
    </source>
</evidence>
<dbReference type="RefSeq" id="WP_052670172.1">
    <property type="nucleotide sequence ID" value="NZ_LN824141.1"/>
</dbReference>
<dbReference type="EMBL" id="LN824141">
    <property type="protein sequence ID" value="CEP77349.1"/>
    <property type="molecule type" value="Genomic_DNA"/>
</dbReference>
<protein>
    <recommendedName>
        <fullName evidence="3 4">Protein GrpE</fullName>
    </recommendedName>
    <alternativeName>
        <fullName evidence="3">HSP-70 cofactor</fullName>
    </alternativeName>
</protein>
<accession>A0A0C7P007</accession>
<gene>
    <name evidence="3 7" type="primary">grpE</name>
    <name evidence="7" type="ORF">DTL3_0012</name>
</gene>
<dbReference type="KEGG" id="dtn:DTL3_0012"/>
<keyword evidence="6" id="KW-0175">Coiled coil</keyword>
<dbReference type="Gene3D" id="3.90.20.20">
    <property type="match status" value="1"/>
</dbReference>
<dbReference type="InterPro" id="IPR013805">
    <property type="entry name" value="GrpE_CC"/>
</dbReference>
<evidence type="ECO:0000256" key="3">
    <source>
        <dbReference type="HAMAP-Rule" id="MF_01151"/>
    </source>
</evidence>
<sequence>MEDKKEVIEKNCGKNNMNGESNSNVTKNVDSLDENVEALQREIQELKDRIEKIKDEREKYKDSLYRLSAKFEHYKEMVEKEKRNIQFNTKKNIVELFLIPFEKLKISMKYKDDPEFIKAIEMIYKDIINVFKNLNLEFIVPEKGDQFDPFEHEVVEKFETDEVNEYCIYDVQSIGYKLEGEVIKPARVVVAIKPKDIIEKGCKSQNSEEEEDKEGDQ</sequence>
<evidence type="ECO:0000256" key="2">
    <source>
        <dbReference type="ARBA" id="ARBA00023186"/>
    </source>
</evidence>
<dbReference type="Gene3D" id="2.30.22.10">
    <property type="entry name" value="Head domain of nucleotide exchange factor GrpE"/>
    <property type="match status" value="1"/>
</dbReference>
<keyword evidence="3" id="KW-0963">Cytoplasm</keyword>
<dbReference type="GO" id="GO:0042803">
    <property type="term" value="F:protein homodimerization activity"/>
    <property type="evidence" value="ECO:0007669"/>
    <property type="project" value="InterPro"/>
</dbReference>
<dbReference type="Proteomes" id="UP000032809">
    <property type="component" value="Chromosome I"/>
</dbReference>
<evidence type="ECO:0000256" key="6">
    <source>
        <dbReference type="SAM" id="Coils"/>
    </source>
</evidence>
<dbReference type="PANTHER" id="PTHR21237:SF23">
    <property type="entry name" value="GRPE PROTEIN HOMOLOG, MITOCHONDRIAL"/>
    <property type="match status" value="1"/>
</dbReference>
<dbReference type="GO" id="GO:0051082">
    <property type="term" value="F:unfolded protein binding"/>
    <property type="evidence" value="ECO:0007669"/>
    <property type="project" value="TreeGrafter"/>
</dbReference>
<dbReference type="PRINTS" id="PR00773">
    <property type="entry name" value="GRPEPROTEIN"/>
</dbReference>
<dbReference type="SUPFAM" id="SSF51064">
    <property type="entry name" value="Head domain of nucleotide exchange factor GrpE"/>
    <property type="match status" value="1"/>
</dbReference>
<evidence type="ECO:0000256" key="1">
    <source>
        <dbReference type="ARBA" id="ARBA00009054"/>
    </source>
</evidence>
<dbReference type="GO" id="GO:0005737">
    <property type="term" value="C:cytoplasm"/>
    <property type="evidence" value="ECO:0007669"/>
    <property type="project" value="UniProtKB-SubCell"/>
</dbReference>
<dbReference type="GO" id="GO:0051087">
    <property type="term" value="F:protein-folding chaperone binding"/>
    <property type="evidence" value="ECO:0007669"/>
    <property type="project" value="InterPro"/>
</dbReference>